<dbReference type="EMBL" id="BARV01010948">
    <property type="protein sequence ID" value="GAI02869.1"/>
    <property type="molecule type" value="Genomic_DNA"/>
</dbReference>
<gene>
    <name evidence="1" type="ORF">S06H3_20986</name>
</gene>
<proteinExistence type="predicted"/>
<comment type="caution">
    <text evidence="1">The sequence shown here is derived from an EMBL/GenBank/DDBJ whole genome shotgun (WGS) entry which is preliminary data.</text>
</comment>
<evidence type="ECO:0000313" key="1">
    <source>
        <dbReference type="EMBL" id="GAI02869.1"/>
    </source>
</evidence>
<name>X1M941_9ZZZZ</name>
<dbReference type="AlphaFoldDB" id="X1M941"/>
<reference evidence="1" key="1">
    <citation type="journal article" date="2014" name="Front. Microbiol.">
        <title>High frequency of phylogenetically diverse reductive dehalogenase-homologous genes in deep subseafloor sedimentary metagenomes.</title>
        <authorList>
            <person name="Kawai M."/>
            <person name="Futagami T."/>
            <person name="Toyoda A."/>
            <person name="Takaki Y."/>
            <person name="Nishi S."/>
            <person name="Hori S."/>
            <person name="Arai W."/>
            <person name="Tsubouchi T."/>
            <person name="Morono Y."/>
            <person name="Uchiyama I."/>
            <person name="Ito T."/>
            <person name="Fujiyama A."/>
            <person name="Inagaki F."/>
            <person name="Takami H."/>
        </authorList>
    </citation>
    <scope>NUCLEOTIDE SEQUENCE</scope>
    <source>
        <strain evidence="1">Expedition CK06-06</strain>
    </source>
</reference>
<accession>X1M941</accession>
<sequence length="191" mass="22520">MICIFGTESRDFEAVSTVGKGIHVSIHDSQYENVKYLYEAEILQTGRLKSYDPAVGGIEMTESYRYAYTERRQFPFLKVEQTIENEVYEKAVFFAKLKLQKRKPDQYSLLDLPSIKKPLWVEAEYDPVEERMKKEELSFRRQAKSIILIPFDDERAVKLNLEKLYDKELSLPEKKAAKEYLLISKKVIKYK</sequence>
<protein>
    <submittedName>
        <fullName evidence="1">Uncharacterized protein</fullName>
    </submittedName>
</protein>
<organism evidence="1">
    <name type="scientific">marine sediment metagenome</name>
    <dbReference type="NCBI Taxonomy" id="412755"/>
    <lineage>
        <taxon>unclassified sequences</taxon>
        <taxon>metagenomes</taxon>
        <taxon>ecological metagenomes</taxon>
    </lineage>
</organism>